<feature type="transmembrane region" description="Helical" evidence="1">
    <location>
        <begin position="354"/>
        <end position="372"/>
    </location>
</feature>
<protein>
    <submittedName>
        <fullName evidence="2">Permease</fullName>
    </submittedName>
</protein>
<evidence type="ECO:0000313" key="2">
    <source>
        <dbReference type="EMBL" id="NGL84594.1"/>
    </source>
</evidence>
<feature type="transmembrane region" description="Helical" evidence="1">
    <location>
        <begin position="12"/>
        <end position="38"/>
    </location>
</feature>
<feature type="transmembrane region" description="Helical" evidence="1">
    <location>
        <begin position="304"/>
        <end position="328"/>
    </location>
</feature>
<dbReference type="AlphaFoldDB" id="A0A6M1L114"/>
<reference evidence="2 3" key="1">
    <citation type="submission" date="2020-02" db="EMBL/GenBank/DDBJ databases">
        <title>M-like protein SrM is not crucial to the virulence of a novel isolate of Streptococcus equi subsp. ruminatorum from Macaca mulatta.</title>
        <authorList>
            <person name="Guo G."/>
            <person name="Cheng L."/>
            <person name="Zhang W."/>
        </authorList>
    </citation>
    <scope>NUCLEOTIDE SEQUENCE [LARGE SCALE GENOMIC DNA]</scope>
    <source>
        <strain evidence="2 3">FJ1804</strain>
    </source>
</reference>
<dbReference type="RefSeq" id="WP_164336611.1">
    <property type="nucleotide sequence ID" value="NZ_JAAKFZ010000019.1"/>
</dbReference>
<name>A0A6M1L114_9STRE</name>
<dbReference type="EMBL" id="JAAKFZ010000019">
    <property type="protein sequence ID" value="NGL84594.1"/>
    <property type="molecule type" value="Genomic_DNA"/>
</dbReference>
<dbReference type="Proteomes" id="UP000479499">
    <property type="component" value="Unassembled WGS sequence"/>
</dbReference>
<sequence>MRLVKEKGLQQLLLYVVLAVIIALFSVSLSLASALIYYSNHFTKEFQDYASNEQRYTMVDNFIDASRFEDVRGQAEVINRLGDFYNQLNQDKSLKALSVFNQPIFFKYFKGDSSFYENSQAFLDANPQASAGVKSIQLNKRVFDYYHLKVASGDELHWSTVDYQPLQEIPILLGAAYQPYYHIGDIIEADYYFRQVRFSVKGFLAPDSFIYYRNNPEFYLDSYMIIPYPYRLEPIDPKDFDFESILYFAMVNMDIVTPLKHKAFIEHIKLASDKSRFIDFSIVAIDDFFLRYSGLIAIFEQNSFLLIALLLLLFVLVHAVAFGICVLLQRLNLPYDRVLYSLGDLRYLRRHGRLMTCLYFEMVSVFGLTQYLVYHQWFMLQLLLFSSLEMVAMYCLARLVAYRLKRQVECIDITA</sequence>
<keyword evidence="1" id="KW-1133">Transmembrane helix</keyword>
<keyword evidence="1" id="KW-0472">Membrane</keyword>
<evidence type="ECO:0000313" key="3">
    <source>
        <dbReference type="Proteomes" id="UP000479499"/>
    </source>
</evidence>
<gene>
    <name evidence="2" type="ORF">G5B50_07425</name>
</gene>
<keyword evidence="1" id="KW-0812">Transmembrane</keyword>
<feature type="transmembrane region" description="Helical" evidence="1">
    <location>
        <begin position="378"/>
        <end position="397"/>
    </location>
</feature>
<proteinExistence type="predicted"/>
<organism evidence="2 3">
    <name type="scientific">Streptococcus equi subsp. ruminatorum</name>
    <dbReference type="NCBI Taxonomy" id="254358"/>
    <lineage>
        <taxon>Bacteria</taxon>
        <taxon>Bacillati</taxon>
        <taxon>Bacillota</taxon>
        <taxon>Bacilli</taxon>
        <taxon>Lactobacillales</taxon>
        <taxon>Streptococcaceae</taxon>
        <taxon>Streptococcus</taxon>
    </lineage>
</organism>
<evidence type="ECO:0000256" key="1">
    <source>
        <dbReference type="SAM" id="Phobius"/>
    </source>
</evidence>
<accession>A0A6M1L114</accession>
<comment type="caution">
    <text evidence="2">The sequence shown here is derived from an EMBL/GenBank/DDBJ whole genome shotgun (WGS) entry which is preliminary data.</text>
</comment>